<sequence>MQLIVDYPDHNIYSSFVDADAELRELNGGAVVVITVKIPLTSTSEQLFNKYTCGESLRIKLRNGDEWKMYFVMLDGGRYIFSSHL</sequence>
<dbReference type="Proteomes" id="UP000531813">
    <property type="component" value="Unassembled WGS sequence"/>
</dbReference>
<name>A0A0H0GSF9_ECOLX</name>
<comment type="caution">
    <text evidence="3">The sequence shown here is derived from an EMBL/GenBank/DDBJ whole genome shotgun (WGS) entry which is preliminary data.</text>
</comment>
<dbReference type="Proteomes" id="UP000534496">
    <property type="component" value="Unassembled WGS sequence"/>
</dbReference>
<dbReference type="EMBL" id="AASVQO010000037">
    <property type="protein sequence ID" value="EFH3676503.1"/>
    <property type="molecule type" value="Genomic_DNA"/>
</dbReference>
<reference evidence="2 5" key="1">
    <citation type="submission" date="2019-12" db="EMBL/GenBank/DDBJ databases">
        <authorList>
            <consortium name="NARMS: The National Antimicrobial Resistance Monitoring System"/>
        </authorList>
    </citation>
    <scope>NUCLEOTIDE SEQUENCE [LARGE SCALE GENOMIC DNA]</scope>
    <source>
        <strain evidence="2 5">CVM N19EC0189</strain>
    </source>
</reference>
<accession>A0A0H0GSF9</accession>
<dbReference type="AlphaFoldDB" id="A0A0H0GSF9"/>
<evidence type="ECO:0000313" key="3">
    <source>
        <dbReference type="EMBL" id="EFH5896029.1"/>
    </source>
</evidence>
<evidence type="ECO:0000313" key="5">
    <source>
        <dbReference type="Proteomes" id="UP000534496"/>
    </source>
</evidence>
<dbReference type="EMBL" id="CAUZHL010000001">
    <property type="protein sequence ID" value="CAK1206138.1"/>
    <property type="molecule type" value="Genomic_DNA"/>
</dbReference>
<protein>
    <submittedName>
        <fullName evidence="3">Uncharacterized protein</fullName>
    </submittedName>
</protein>
<dbReference type="EMBL" id="AASWIS010000185">
    <property type="protein sequence ID" value="EFH5896029.1"/>
    <property type="molecule type" value="Genomic_DNA"/>
</dbReference>
<organism evidence="3 4">
    <name type="scientific">Escherichia coli</name>
    <dbReference type="NCBI Taxonomy" id="562"/>
    <lineage>
        <taxon>Bacteria</taxon>
        <taxon>Pseudomonadati</taxon>
        <taxon>Pseudomonadota</taxon>
        <taxon>Gammaproteobacteria</taxon>
        <taxon>Enterobacterales</taxon>
        <taxon>Enterobacteriaceae</taxon>
        <taxon>Escherichia</taxon>
    </lineage>
</organism>
<dbReference type="RefSeq" id="WP_001176099.1">
    <property type="nucleotide sequence ID" value="NZ_BFKB01000033.1"/>
</dbReference>
<evidence type="ECO:0000313" key="1">
    <source>
        <dbReference type="EMBL" id="CAK1206138.1"/>
    </source>
</evidence>
<reference evidence="1" key="3">
    <citation type="submission" date="2023-10" db="EMBL/GenBank/DDBJ databases">
        <authorList>
            <person name="Leclercq S."/>
        </authorList>
    </citation>
    <scope>NUCLEOTIDE SEQUENCE</scope>
    <source>
        <strain evidence="1">F848</strain>
    </source>
</reference>
<dbReference type="Proteomes" id="UP001190091">
    <property type="component" value="Unassembled WGS sequence"/>
</dbReference>
<reference evidence="3 4" key="2">
    <citation type="submission" date="2019-12" db="EMBL/GenBank/DDBJ databases">
        <authorList>
            <consortium name="GenomeTrakr network: Whole genome sequencing for foodborne pathogen traceback"/>
        </authorList>
    </citation>
    <scope>NUCLEOTIDE SEQUENCE [LARGE SCALE GENOMIC DNA]</scope>
    <source>
        <strain evidence="3 4">PSU-2243</strain>
    </source>
</reference>
<evidence type="ECO:0000313" key="4">
    <source>
        <dbReference type="Proteomes" id="UP000531813"/>
    </source>
</evidence>
<gene>
    <name evidence="2" type="ORF">F9461_25440</name>
    <name evidence="1" type="ORF">FGAF848_00580</name>
    <name evidence="3" type="ORF">GOP25_28515</name>
</gene>
<proteinExistence type="predicted"/>
<evidence type="ECO:0000313" key="2">
    <source>
        <dbReference type="EMBL" id="EFH3676503.1"/>
    </source>
</evidence>